<dbReference type="AlphaFoldDB" id="A0AAW0AZW9"/>
<dbReference type="PANTHER" id="PTHR23023">
    <property type="entry name" value="DIMETHYLANILINE MONOOXYGENASE"/>
    <property type="match status" value="1"/>
</dbReference>
<protein>
    <submittedName>
        <fullName evidence="6">Thiol-specific monooxygenase</fullName>
    </submittedName>
</protein>
<evidence type="ECO:0000256" key="5">
    <source>
        <dbReference type="SAM" id="MobiDB-lite"/>
    </source>
</evidence>
<evidence type="ECO:0000313" key="6">
    <source>
        <dbReference type="EMBL" id="KAK7018276.1"/>
    </source>
</evidence>
<sequence length="545" mass="60033">MFLNRKPRHILIVGGGPCGLAALRNLTERGDFEEVVLMERRKDVGGVWYLEDPPSPLPNPNKTPTPRNYWPSPAYPALIGNVLPEYLSFSGHPFPTLPSAQHPTHPQPYPTLAETHAYLKAFAAPYLEKGVIWLEREVVEVDEVEGAEGEGEDGREGKGWMVRVRDWRGGGHGEVTVERWDAVVIATAWYDFPVWPAIPGLAEAREAGMATHAQTWHGPGGFEEKRTLVIGNANSANDIVAQLKLLPSSTPSAPVYRSTRRPALRRFAFLPDKRVRDVPPVVRITITSAYGAGEDDKEDKDEEEKSERKLTIELRSGEILQGIDKVVLGTGYSAAAAPFVRALRDHSASSPPPSPSPSSSSSPSSSRPLPSSIPKSALKPLYPLTTAHTSPPRIPALYNHILYAPNPSLAFVGAVMSYTPFVLGDLVGWWLSLVWQGRIAIPATIGERLEGERGRVERVRGMRAGEENEEVEASSLLAYHILGKEEQGYARGLRGEILDAKETAWAASLPTWSDEEWARREGMYERKWEWLRREAAAAGGGGEFD</sequence>
<dbReference type="InterPro" id="IPR036188">
    <property type="entry name" value="FAD/NAD-bd_sf"/>
</dbReference>
<dbReference type="SUPFAM" id="SSF51905">
    <property type="entry name" value="FAD/NAD(P)-binding domain"/>
    <property type="match status" value="1"/>
</dbReference>
<evidence type="ECO:0000256" key="4">
    <source>
        <dbReference type="ARBA" id="ARBA00023002"/>
    </source>
</evidence>
<dbReference type="GO" id="GO:0050660">
    <property type="term" value="F:flavin adenine dinucleotide binding"/>
    <property type="evidence" value="ECO:0007669"/>
    <property type="project" value="InterPro"/>
</dbReference>
<feature type="region of interest" description="Disordered" evidence="5">
    <location>
        <begin position="344"/>
        <end position="377"/>
    </location>
</feature>
<feature type="compositionally biased region" description="Low complexity" evidence="5">
    <location>
        <begin position="357"/>
        <end position="376"/>
    </location>
</feature>
<dbReference type="PRINTS" id="PR00419">
    <property type="entry name" value="ADXRDTASE"/>
</dbReference>
<evidence type="ECO:0000256" key="2">
    <source>
        <dbReference type="ARBA" id="ARBA00022630"/>
    </source>
</evidence>
<evidence type="ECO:0000256" key="3">
    <source>
        <dbReference type="ARBA" id="ARBA00022827"/>
    </source>
</evidence>
<organism evidence="6 7">
    <name type="scientific">Favolaschia claudopus</name>
    <dbReference type="NCBI Taxonomy" id="2862362"/>
    <lineage>
        <taxon>Eukaryota</taxon>
        <taxon>Fungi</taxon>
        <taxon>Dikarya</taxon>
        <taxon>Basidiomycota</taxon>
        <taxon>Agaricomycotina</taxon>
        <taxon>Agaricomycetes</taxon>
        <taxon>Agaricomycetidae</taxon>
        <taxon>Agaricales</taxon>
        <taxon>Marasmiineae</taxon>
        <taxon>Mycenaceae</taxon>
        <taxon>Favolaschia</taxon>
    </lineage>
</organism>
<dbReference type="InterPro" id="IPR050346">
    <property type="entry name" value="FMO-like"/>
</dbReference>
<dbReference type="GO" id="GO:0050661">
    <property type="term" value="F:NADP binding"/>
    <property type="evidence" value="ECO:0007669"/>
    <property type="project" value="InterPro"/>
</dbReference>
<dbReference type="Pfam" id="PF00743">
    <property type="entry name" value="FMO-like"/>
    <property type="match status" value="1"/>
</dbReference>
<gene>
    <name evidence="6" type="ORF">R3P38DRAFT_2633923</name>
</gene>
<keyword evidence="4" id="KW-0560">Oxidoreductase</keyword>
<dbReference type="EMBL" id="JAWWNJ010000046">
    <property type="protein sequence ID" value="KAK7018276.1"/>
    <property type="molecule type" value="Genomic_DNA"/>
</dbReference>
<accession>A0AAW0AZW9</accession>
<evidence type="ECO:0000313" key="7">
    <source>
        <dbReference type="Proteomes" id="UP001362999"/>
    </source>
</evidence>
<keyword evidence="6" id="KW-0503">Monooxygenase</keyword>
<reference evidence="6 7" key="1">
    <citation type="journal article" date="2024" name="J Genomics">
        <title>Draft genome sequencing and assembly of Favolaschia claudopus CIRM-BRFM 2984 isolated from oak limbs.</title>
        <authorList>
            <person name="Navarro D."/>
            <person name="Drula E."/>
            <person name="Chaduli D."/>
            <person name="Cazenave R."/>
            <person name="Ahrendt S."/>
            <person name="Wang J."/>
            <person name="Lipzen A."/>
            <person name="Daum C."/>
            <person name="Barry K."/>
            <person name="Grigoriev I.V."/>
            <person name="Favel A."/>
            <person name="Rosso M.N."/>
            <person name="Martin F."/>
        </authorList>
    </citation>
    <scope>NUCLEOTIDE SEQUENCE [LARGE SCALE GENOMIC DNA]</scope>
    <source>
        <strain evidence="6 7">CIRM-BRFM 2984</strain>
    </source>
</reference>
<keyword evidence="2" id="KW-0285">Flavoprotein</keyword>
<dbReference type="Proteomes" id="UP001362999">
    <property type="component" value="Unassembled WGS sequence"/>
</dbReference>
<keyword evidence="3" id="KW-0274">FAD</keyword>
<dbReference type="GO" id="GO:0004499">
    <property type="term" value="F:N,N-dimethylaniline monooxygenase activity"/>
    <property type="evidence" value="ECO:0007669"/>
    <property type="project" value="InterPro"/>
</dbReference>
<keyword evidence="7" id="KW-1185">Reference proteome</keyword>
<comment type="similarity">
    <text evidence="1">Belongs to the FMO family.</text>
</comment>
<comment type="caution">
    <text evidence="6">The sequence shown here is derived from an EMBL/GenBank/DDBJ whole genome shotgun (WGS) entry which is preliminary data.</text>
</comment>
<evidence type="ECO:0000256" key="1">
    <source>
        <dbReference type="ARBA" id="ARBA00009183"/>
    </source>
</evidence>
<dbReference type="InterPro" id="IPR020946">
    <property type="entry name" value="Flavin_mOase-like"/>
</dbReference>
<name>A0AAW0AZW9_9AGAR</name>
<dbReference type="Gene3D" id="3.50.50.60">
    <property type="entry name" value="FAD/NAD(P)-binding domain"/>
    <property type="match status" value="2"/>
</dbReference>
<proteinExistence type="inferred from homology"/>